<dbReference type="AlphaFoldDB" id="A0A8K0PC01"/>
<feature type="compositionally biased region" description="Basic and acidic residues" evidence="1">
    <location>
        <begin position="138"/>
        <end position="152"/>
    </location>
</feature>
<dbReference type="EMBL" id="JAESVG020000006">
    <property type="protein sequence ID" value="KAG8626355.1"/>
    <property type="molecule type" value="Genomic_DNA"/>
</dbReference>
<evidence type="ECO:0000256" key="1">
    <source>
        <dbReference type="SAM" id="MobiDB-lite"/>
    </source>
</evidence>
<comment type="caution">
    <text evidence="2">The sequence shown here is derived from an EMBL/GenBank/DDBJ whole genome shotgun (WGS) entry which is preliminary data.</text>
</comment>
<evidence type="ECO:0008006" key="4">
    <source>
        <dbReference type="Google" id="ProtNLM"/>
    </source>
</evidence>
<organism evidence="2 3">
    <name type="scientific">Elsinoe batatas</name>
    <dbReference type="NCBI Taxonomy" id="2601811"/>
    <lineage>
        <taxon>Eukaryota</taxon>
        <taxon>Fungi</taxon>
        <taxon>Dikarya</taxon>
        <taxon>Ascomycota</taxon>
        <taxon>Pezizomycotina</taxon>
        <taxon>Dothideomycetes</taxon>
        <taxon>Dothideomycetidae</taxon>
        <taxon>Myriangiales</taxon>
        <taxon>Elsinoaceae</taxon>
        <taxon>Elsinoe</taxon>
    </lineage>
</organism>
<dbReference type="OrthoDB" id="5422613at2759"/>
<sequence length="152" mass="17201">MSSAPSSTTVEHAIRAADKDRLRAVLLAVVKLPEAKAFVERQLLVPTSPGDNNTASKRKRYEHCVNCKEEFDVNFNDEVACRWHDGELEVDWDGDFWADHDEDCHGTIDTEDMREEYPEGFTWSCCDEPGGSEGCQVGEHEGGREVREGKRR</sequence>
<dbReference type="PANTHER" id="PTHR38167:SF1">
    <property type="entry name" value="C2H2-TYPE DOMAIN-CONTAINING PROTEIN"/>
    <property type="match status" value="1"/>
</dbReference>
<feature type="region of interest" description="Disordered" evidence="1">
    <location>
        <begin position="130"/>
        <end position="152"/>
    </location>
</feature>
<keyword evidence="3" id="KW-1185">Reference proteome</keyword>
<proteinExistence type="predicted"/>
<evidence type="ECO:0000313" key="2">
    <source>
        <dbReference type="EMBL" id="KAG8626355.1"/>
    </source>
</evidence>
<dbReference type="PANTHER" id="PTHR38167">
    <property type="entry name" value="C2H2-TYPE DOMAIN-CONTAINING PROTEIN"/>
    <property type="match status" value="1"/>
</dbReference>
<accession>A0A8K0PC01</accession>
<evidence type="ECO:0000313" key="3">
    <source>
        <dbReference type="Proteomes" id="UP000809789"/>
    </source>
</evidence>
<name>A0A8K0PC01_9PEZI</name>
<dbReference type="Proteomes" id="UP000809789">
    <property type="component" value="Unassembled WGS sequence"/>
</dbReference>
<gene>
    <name evidence="2" type="ORF">KVT40_005300</name>
</gene>
<protein>
    <recommendedName>
        <fullName evidence="4">C2H2-type domain-containing protein</fullName>
    </recommendedName>
</protein>
<reference evidence="2" key="1">
    <citation type="submission" date="2021-07" db="EMBL/GenBank/DDBJ databases">
        <title>Elsinoe batatas strain:CRI-CJ2 Genome sequencing and assembly.</title>
        <authorList>
            <person name="Huang L."/>
        </authorList>
    </citation>
    <scope>NUCLEOTIDE SEQUENCE</scope>
    <source>
        <strain evidence="2">CRI-CJ2</strain>
    </source>
</reference>